<protein>
    <submittedName>
        <fullName evidence="1">Uncharacterized protein</fullName>
    </submittedName>
</protein>
<dbReference type="Proteomes" id="UP000010119">
    <property type="component" value="Unassembled WGS sequence"/>
</dbReference>
<proteinExistence type="predicted"/>
<dbReference type="HOGENOM" id="CLU_3169839_0_0_9"/>
<organism evidence="1 2">
    <name type="scientific">Listeria grayi DSM 20601</name>
    <dbReference type="NCBI Taxonomy" id="525367"/>
    <lineage>
        <taxon>Bacteria</taxon>
        <taxon>Bacillati</taxon>
        <taxon>Bacillota</taxon>
        <taxon>Bacilli</taxon>
        <taxon>Bacillales</taxon>
        <taxon>Listeriaceae</taxon>
        <taxon>Listeria</taxon>
    </lineage>
</organism>
<reference evidence="1" key="1">
    <citation type="submission" date="2010-06" db="EMBL/GenBank/DDBJ databases">
        <authorList>
            <person name="Muzny D."/>
            <person name="Qin X."/>
            <person name="Buhay C."/>
            <person name="Dugan-Rocha S."/>
            <person name="Ding Y."/>
            <person name="Chen G."/>
            <person name="Hawes A."/>
            <person name="Holder M."/>
            <person name="Jhangiani S."/>
            <person name="Johnson A."/>
            <person name="Khan Z."/>
            <person name="Li Z."/>
            <person name="Liu W."/>
            <person name="Liu X."/>
            <person name="Perez L."/>
            <person name="Shen H."/>
            <person name="Wang Q."/>
            <person name="Watt J."/>
            <person name="Xi L."/>
            <person name="Xin Y."/>
            <person name="Zhou J."/>
            <person name="Deng J."/>
            <person name="Jiang H."/>
            <person name="Liu Y."/>
            <person name="Qu J."/>
            <person name="Song X.-Z."/>
            <person name="Zhang L."/>
            <person name="Villasana D."/>
            <person name="Johnson A."/>
            <person name="Liu J."/>
            <person name="Liyanage D."/>
            <person name="Lorensuhewa L."/>
            <person name="Robinson T."/>
            <person name="Song A."/>
            <person name="Song B.-B."/>
            <person name="Dinh H."/>
            <person name="Thornton R."/>
            <person name="Coyle M."/>
            <person name="Francisco L."/>
            <person name="Jackson L."/>
            <person name="Javaid M."/>
            <person name="Korchina V."/>
            <person name="Kovar C."/>
            <person name="Mata R."/>
            <person name="Mathew T."/>
            <person name="Ngo R."/>
            <person name="Nguyen L."/>
            <person name="Nguyen N."/>
            <person name="Okwuonu G."/>
            <person name="Ongeri F."/>
            <person name="Pham C."/>
            <person name="Simmons D."/>
            <person name="Wilczek-Boney K."/>
            <person name="Hale W."/>
            <person name="Jakkamsetti A."/>
            <person name="Pham P."/>
            <person name="Ruth R."/>
            <person name="San Lucas F."/>
            <person name="Warren J."/>
            <person name="Zhang J."/>
            <person name="Zhao Z."/>
            <person name="Zhou C."/>
            <person name="Zhu D."/>
            <person name="Lee S."/>
            <person name="Bess C."/>
            <person name="Blankenburg K."/>
            <person name="Forbes L."/>
            <person name="Fu Q."/>
            <person name="Gubbala S."/>
            <person name="Hirani K."/>
            <person name="Jayaseelan J.C."/>
            <person name="Lara F."/>
            <person name="Munidasa M."/>
            <person name="Palculict T."/>
            <person name="Patil S."/>
            <person name="Pu L.-L."/>
            <person name="Saada N."/>
            <person name="Tang L."/>
            <person name="Weissenberger G."/>
            <person name="Zhu Y."/>
            <person name="Hemphill L."/>
            <person name="Shang Y."/>
            <person name="Youmans B."/>
            <person name="Ayvaz T."/>
            <person name="Ross M."/>
            <person name="Santibanez J."/>
            <person name="Aqrawi P."/>
            <person name="Gross S."/>
            <person name="Joshi V."/>
            <person name="Fowler G."/>
            <person name="Nazareth L."/>
            <person name="Reid J."/>
            <person name="Worley K."/>
            <person name="Petrosino J."/>
            <person name="Highlander S."/>
            <person name="Gibbs R."/>
        </authorList>
    </citation>
    <scope>NUCLEOTIDE SEQUENCE [LARGE SCALE GENOMIC DNA]</scope>
    <source>
        <strain evidence="1">DSM 20601</strain>
        <plasmid evidence="1">unnamed</plasmid>
    </source>
</reference>
<comment type="caution">
    <text evidence="1">The sequence shown here is derived from an EMBL/GenBank/DDBJ whole genome shotgun (WGS) entry which is preliminary data.</text>
</comment>
<dbReference type="EMBL" id="ACCR02000006">
    <property type="protein sequence ID" value="EFI82820.1"/>
    <property type="molecule type" value="Genomic_DNA"/>
</dbReference>
<evidence type="ECO:0000313" key="2">
    <source>
        <dbReference type="Proteomes" id="UP000010119"/>
    </source>
</evidence>
<dbReference type="AlphaFoldDB" id="D7V1J8"/>
<dbReference type="RefSeq" id="WP_003759373.1">
    <property type="nucleotide sequence ID" value="NZ_GL538355.1"/>
</dbReference>
<name>D7V1J8_LISGR</name>
<evidence type="ECO:0000313" key="1">
    <source>
        <dbReference type="EMBL" id="EFI82820.1"/>
    </source>
</evidence>
<gene>
    <name evidence="1" type="ORF">HMPREF0556_plasmid12623</name>
</gene>
<geneLocation type="plasmid" evidence="1">
    <name>unnamed</name>
</geneLocation>
<accession>D7V1J8</accession>
<keyword evidence="2" id="KW-1185">Reference proteome</keyword>
<keyword evidence="1" id="KW-0614">Plasmid</keyword>
<sequence>MQLKIKEIEANIQKVNWKIDYYQKAAEAGTEAIHEGEPGLYEIYYKK</sequence>